<dbReference type="GO" id="GO:0004129">
    <property type="term" value="F:cytochrome-c oxidase activity"/>
    <property type="evidence" value="ECO:0007669"/>
    <property type="project" value="InterPro"/>
</dbReference>
<dbReference type="SUPFAM" id="SSF49503">
    <property type="entry name" value="Cupredoxins"/>
    <property type="match status" value="1"/>
</dbReference>
<dbReference type="PANTHER" id="PTHR22888:SF18">
    <property type="entry name" value="CYTOCHROME BO(3) UBIQUINOL OXIDASE SUBUNIT 2"/>
    <property type="match status" value="1"/>
</dbReference>
<accession>A0A4S5BTD4</accession>
<dbReference type="InterPro" id="IPR002429">
    <property type="entry name" value="CcO_II-like_C"/>
</dbReference>
<dbReference type="GO" id="GO:0009486">
    <property type="term" value="F:cytochrome bo3 ubiquinol oxidase activity"/>
    <property type="evidence" value="ECO:0007669"/>
    <property type="project" value="InterPro"/>
</dbReference>
<dbReference type="Gene3D" id="2.60.40.420">
    <property type="entry name" value="Cupredoxins - blue copper proteins"/>
    <property type="match status" value="1"/>
</dbReference>
<evidence type="ECO:0000256" key="5">
    <source>
        <dbReference type="ARBA" id="ARBA00022475"/>
    </source>
</evidence>
<dbReference type="OrthoDB" id="9783445at2"/>
<evidence type="ECO:0000256" key="1">
    <source>
        <dbReference type="ARBA" id="ARBA00004418"/>
    </source>
</evidence>
<keyword evidence="11" id="KW-0560">Oxidoreductase</keyword>
<name>A0A4S5BTD4_9BURK</name>
<evidence type="ECO:0000313" key="16">
    <source>
        <dbReference type="EMBL" id="THJ33198.1"/>
    </source>
</evidence>
<dbReference type="GO" id="GO:0042597">
    <property type="term" value="C:periplasmic space"/>
    <property type="evidence" value="ECO:0007669"/>
    <property type="project" value="UniProtKB-SubCell"/>
</dbReference>
<evidence type="ECO:0000256" key="13">
    <source>
        <dbReference type="SAM" id="Phobius"/>
    </source>
</evidence>
<evidence type="ECO:0000313" key="17">
    <source>
        <dbReference type="Proteomes" id="UP000306236"/>
    </source>
</evidence>
<dbReference type="InterPro" id="IPR034227">
    <property type="entry name" value="CuRO_UO_II"/>
</dbReference>
<dbReference type="InterPro" id="IPR036257">
    <property type="entry name" value="Cyt_c_oxidase_su2_TM_sf"/>
</dbReference>
<gene>
    <name evidence="16" type="ORF">E8K88_09705</name>
</gene>
<keyword evidence="8" id="KW-0732">Signal</keyword>
<keyword evidence="9" id="KW-0249">Electron transport</keyword>
<reference evidence="16 17" key="1">
    <citation type="submission" date="2019-04" db="EMBL/GenBank/DDBJ databases">
        <title>Lampropedia sp YIM MLB12 draf genome.</title>
        <authorList>
            <person name="Wang Y.-X."/>
        </authorList>
    </citation>
    <scope>NUCLEOTIDE SEQUENCE [LARGE SCALE GENOMIC DNA]</scope>
    <source>
        <strain evidence="16 17">YIM MLB12</strain>
    </source>
</reference>
<dbReference type="InterPro" id="IPR010514">
    <property type="entry name" value="COX_ARM"/>
</dbReference>
<feature type="transmembrane region" description="Helical" evidence="13">
    <location>
        <begin position="56"/>
        <end position="81"/>
    </location>
</feature>
<keyword evidence="6" id="KW-0679">Respiratory chain</keyword>
<evidence type="ECO:0000256" key="4">
    <source>
        <dbReference type="ARBA" id="ARBA00022448"/>
    </source>
</evidence>
<evidence type="ECO:0000256" key="3">
    <source>
        <dbReference type="ARBA" id="ARBA00007866"/>
    </source>
</evidence>
<dbReference type="Gene3D" id="1.10.287.90">
    <property type="match status" value="1"/>
</dbReference>
<feature type="domain" description="Cytochrome oxidase subunit II transmembrane region profile" evidence="15">
    <location>
        <begin position="35"/>
        <end position="131"/>
    </location>
</feature>
<evidence type="ECO:0000256" key="7">
    <source>
        <dbReference type="ARBA" id="ARBA00022692"/>
    </source>
</evidence>
<dbReference type="Pfam" id="PF00116">
    <property type="entry name" value="COX2"/>
    <property type="match status" value="1"/>
</dbReference>
<keyword evidence="10 13" id="KW-1133">Transmembrane helix</keyword>
<comment type="subcellular location">
    <subcellularLocation>
        <location evidence="2">Cell membrane</location>
        <topology evidence="2">Multi-pass membrane protein</topology>
    </subcellularLocation>
    <subcellularLocation>
        <location evidence="1">Periplasm</location>
    </subcellularLocation>
</comment>
<evidence type="ECO:0000256" key="9">
    <source>
        <dbReference type="ARBA" id="ARBA00022982"/>
    </source>
</evidence>
<dbReference type="PANTHER" id="PTHR22888">
    <property type="entry name" value="CYTOCHROME C OXIDASE, SUBUNIT II"/>
    <property type="match status" value="1"/>
</dbReference>
<evidence type="ECO:0000256" key="12">
    <source>
        <dbReference type="ARBA" id="ARBA00023136"/>
    </source>
</evidence>
<dbReference type="PROSITE" id="PS50857">
    <property type="entry name" value="COX2_CUA"/>
    <property type="match status" value="1"/>
</dbReference>
<evidence type="ECO:0000259" key="15">
    <source>
        <dbReference type="PROSITE" id="PS50999"/>
    </source>
</evidence>
<dbReference type="SUPFAM" id="SSF81464">
    <property type="entry name" value="Cytochrome c oxidase subunit II-like, transmembrane region"/>
    <property type="match status" value="1"/>
</dbReference>
<dbReference type="Pfam" id="PF06481">
    <property type="entry name" value="COX_ARM"/>
    <property type="match status" value="1"/>
</dbReference>
<proteinExistence type="inferred from homology"/>
<dbReference type="InterPro" id="IPR011759">
    <property type="entry name" value="Cyt_c_oxidase_su2_TM_dom"/>
</dbReference>
<evidence type="ECO:0000259" key="14">
    <source>
        <dbReference type="PROSITE" id="PS50857"/>
    </source>
</evidence>
<organism evidence="16 17">
    <name type="scientific">Lampropedia aestuarii</name>
    <dbReference type="NCBI Taxonomy" id="2562762"/>
    <lineage>
        <taxon>Bacteria</taxon>
        <taxon>Pseudomonadati</taxon>
        <taxon>Pseudomonadota</taxon>
        <taxon>Betaproteobacteria</taxon>
        <taxon>Burkholderiales</taxon>
        <taxon>Comamonadaceae</taxon>
        <taxon>Lampropedia</taxon>
    </lineage>
</organism>
<evidence type="ECO:0000256" key="2">
    <source>
        <dbReference type="ARBA" id="ARBA00004651"/>
    </source>
</evidence>
<evidence type="ECO:0000256" key="10">
    <source>
        <dbReference type="ARBA" id="ARBA00022989"/>
    </source>
</evidence>
<keyword evidence="17" id="KW-1185">Reference proteome</keyword>
<keyword evidence="12 13" id="KW-0472">Membrane</keyword>
<dbReference type="GO" id="GO:0042773">
    <property type="term" value="P:ATP synthesis coupled electron transport"/>
    <property type="evidence" value="ECO:0007669"/>
    <property type="project" value="TreeGrafter"/>
</dbReference>
<feature type="transmembrane region" description="Helical" evidence="13">
    <location>
        <begin position="101"/>
        <end position="121"/>
    </location>
</feature>
<dbReference type="InterPro" id="IPR008972">
    <property type="entry name" value="Cupredoxin"/>
</dbReference>
<evidence type="ECO:0000256" key="11">
    <source>
        <dbReference type="ARBA" id="ARBA00023002"/>
    </source>
</evidence>
<keyword evidence="5" id="KW-1003">Cell membrane</keyword>
<dbReference type="CDD" id="cd04212">
    <property type="entry name" value="CuRO_UO_II"/>
    <property type="match status" value="1"/>
</dbReference>
<dbReference type="GO" id="GO:0005507">
    <property type="term" value="F:copper ion binding"/>
    <property type="evidence" value="ECO:0007669"/>
    <property type="project" value="InterPro"/>
</dbReference>
<dbReference type="PROSITE" id="PS50999">
    <property type="entry name" value="COX2_TM"/>
    <property type="match status" value="1"/>
</dbReference>
<feature type="domain" description="Cytochrome oxidase subunit II copper A binding" evidence="14">
    <location>
        <begin position="172"/>
        <end position="284"/>
    </location>
</feature>
<comment type="caution">
    <text evidence="16">The sequence shown here is derived from an EMBL/GenBank/DDBJ whole genome shotgun (WGS) entry which is preliminary data.</text>
</comment>
<dbReference type="GO" id="GO:0005886">
    <property type="term" value="C:plasma membrane"/>
    <property type="evidence" value="ECO:0007669"/>
    <property type="project" value="UniProtKB-SubCell"/>
</dbReference>
<keyword evidence="7 13" id="KW-0812">Transmembrane</keyword>
<dbReference type="AlphaFoldDB" id="A0A4S5BTD4"/>
<feature type="transmembrane region" description="Helical" evidence="13">
    <location>
        <begin position="24"/>
        <end position="44"/>
    </location>
</feature>
<dbReference type="EMBL" id="SSWX01000011">
    <property type="protein sequence ID" value="THJ33198.1"/>
    <property type="molecule type" value="Genomic_DNA"/>
</dbReference>
<dbReference type="InterPro" id="IPR045187">
    <property type="entry name" value="CcO_II"/>
</dbReference>
<protein>
    <submittedName>
        <fullName evidence="16">Ubiquinol oxidase subunit II</fullName>
    </submittedName>
</protein>
<keyword evidence="4" id="KW-0813">Transport</keyword>
<sequence length="435" mass="48421">MQRQSHWLVLLGISSLEVCMKKTIPLATAAAASALLSGCNWTVINPSGYVAQQQSNLLMFSVYLMLLIIVPVIFATLYYAWKYRASANAEYDPDFYHSNKLEVFIWGVPILMIIVLALVTWGSTHLLDPYRPLARIDTDVAIAGYEEKLGPVKRMTVAVIDPGRKNEEVVEVKPLRVEVAALDWKWLFIYPDYGIATVNELAAPINVPIEFKLTSVSSMNSFYIPALAGQIYAMPGMKTQMHAVMNKEGVYKGFSANYTGWGFNQMHFNFSGLSQQGFDQWVEKVRQSPQALDRQEYLALDVADQPDERGFVQYFGTRHYSSVEDGLYYAILNLCVRPGTMCMDEMMAIDTAGGGGVDSLDNYKRLRYDSRRTLKTQLDLVQFSGIVPGMFVCTPNTTTADLSNSPFETANNKDEAATLSTQKLSANTGAVSTAL</sequence>
<comment type="similarity">
    <text evidence="3">Belongs to the cytochrome c oxidase subunit 2 family.</text>
</comment>
<dbReference type="Proteomes" id="UP000306236">
    <property type="component" value="Unassembled WGS sequence"/>
</dbReference>
<evidence type="ECO:0000256" key="8">
    <source>
        <dbReference type="ARBA" id="ARBA00022729"/>
    </source>
</evidence>
<evidence type="ECO:0000256" key="6">
    <source>
        <dbReference type="ARBA" id="ARBA00022660"/>
    </source>
</evidence>